<comment type="catalytic activity">
    <reaction evidence="8">
        <text>L-threonyl-[protein] + ATP = O-phospho-L-threonyl-[protein] + ADP + H(+)</text>
        <dbReference type="Rhea" id="RHEA:46608"/>
        <dbReference type="Rhea" id="RHEA-COMP:11060"/>
        <dbReference type="Rhea" id="RHEA-COMP:11605"/>
        <dbReference type="ChEBI" id="CHEBI:15378"/>
        <dbReference type="ChEBI" id="CHEBI:30013"/>
        <dbReference type="ChEBI" id="CHEBI:30616"/>
        <dbReference type="ChEBI" id="CHEBI:61977"/>
        <dbReference type="ChEBI" id="CHEBI:456216"/>
        <dbReference type="EC" id="2.7.11.22"/>
    </reaction>
</comment>
<evidence type="ECO:0000256" key="3">
    <source>
        <dbReference type="ARBA" id="ARBA00022527"/>
    </source>
</evidence>
<dbReference type="Pfam" id="PF00069">
    <property type="entry name" value="Pkinase"/>
    <property type="match status" value="2"/>
</dbReference>
<dbReference type="SMART" id="SM00220">
    <property type="entry name" value="S_TKc"/>
    <property type="match status" value="1"/>
</dbReference>
<keyword evidence="4" id="KW-0808">Transferase</keyword>
<evidence type="ECO:0000256" key="2">
    <source>
        <dbReference type="ARBA" id="ARBA00012425"/>
    </source>
</evidence>
<evidence type="ECO:0000256" key="5">
    <source>
        <dbReference type="ARBA" id="ARBA00022741"/>
    </source>
</evidence>
<name>A0ABD3TIA7_SINWO</name>
<dbReference type="GO" id="GO:0005524">
    <property type="term" value="F:ATP binding"/>
    <property type="evidence" value="ECO:0007669"/>
    <property type="project" value="UniProtKB-UniRule"/>
</dbReference>
<evidence type="ECO:0000256" key="9">
    <source>
        <dbReference type="ARBA" id="ARBA00048367"/>
    </source>
</evidence>
<evidence type="ECO:0000256" key="12">
    <source>
        <dbReference type="SAM" id="MobiDB-lite"/>
    </source>
</evidence>
<dbReference type="InterPro" id="IPR000719">
    <property type="entry name" value="Prot_kinase_dom"/>
</dbReference>
<dbReference type="InterPro" id="IPR050108">
    <property type="entry name" value="CDK"/>
</dbReference>
<keyword evidence="5 10" id="KW-0547">Nucleotide-binding</keyword>
<evidence type="ECO:0000256" key="10">
    <source>
        <dbReference type="PROSITE-ProRule" id="PRU10141"/>
    </source>
</evidence>
<dbReference type="PANTHER" id="PTHR24056:SF472">
    <property type="entry name" value="CYCLIN-DEPENDENT KINASE 4, ISOFORM A"/>
    <property type="match status" value="1"/>
</dbReference>
<dbReference type="FunFam" id="1.10.510.10:FF:000624">
    <property type="entry name" value="Mitogen-activated protein kinase"/>
    <property type="match status" value="1"/>
</dbReference>
<evidence type="ECO:0000256" key="7">
    <source>
        <dbReference type="ARBA" id="ARBA00022840"/>
    </source>
</evidence>
<dbReference type="GO" id="GO:0004693">
    <property type="term" value="F:cyclin-dependent protein serine/threonine kinase activity"/>
    <property type="evidence" value="ECO:0007669"/>
    <property type="project" value="UniProtKB-EC"/>
</dbReference>
<evidence type="ECO:0000256" key="8">
    <source>
        <dbReference type="ARBA" id="ARBA00047811"/>
    </source>
</evidence>
<evidence type="ECO:0000256" key="11">
    <source>
        <dbReference type="RuleBase" id="RU000304"/>
    </source>
</evidence>
<dbReference type="InterPro" id="IPR011009">
    <property type="entry name" value="Kinase-like_dom_sf"/>
</dbReference>
<keyword evidence="3 11" id="KW-0723">Serine/threonine-protein kinase</keyword>
<dbReference type="PROSITE" id="PS00107">
    <property type="entry name" value="PROTEIN_KINASE_ATP"/>
    <property type="match status" value="1"/>
</dbReference>
<sequence>MSRLCHDSGENAYEEVAVIGNGAYGTVWKARDLKNEGQFVAMKKIRIQNTEEGMPMSAIREISLLRQLEGHEHPNIDLMLQLLSGVDFLHSNRIVHRDLKPQNILVTSQGRLKLADFGLARVYGFQMALTQVVVTLWYRAPEVILQAQYATPVDMWSCGCIFAELYIRRPLFCGQSDIDQLIKIFEMLGRPLEVDWPENVSLPWSSFKAFPSQQLTKYIPEIEPIAKDLLEKLLKFNPHQRISAKNALHHQYFRDEIDDIQTSSPSSVLECNSSDGRSDKPVSK</sequence>
<dbReference type="FunFam" id="3.30.200.20:FF:000124">
    <property type="entry name" value="Cyclin-dependent kinase 4"/>
    <property type="match status" value="1"/>
</dbReference>
<dbReference type="PROSITE" id="PS50011">
    <property type="entry name" value="PROTEIN_KINASE_DOM"/>
    <property type="match status" value="1"/>
</dbReference>
<keyword evidence="6" id="KW-0418">Kinase</keyword>
<accession>A0ABD3TIA7</accession>
<dbReference type="Gene3D" id="1.10.510.10">
    <property type="entry name" value="Transferase(Phosphotransferase) domain 1"/>
    <property type="match status" value="1"/>
</dbReference>
<evidence type="ECO:0000256" key="4">
    <source>
        <dbReference type="ARBA" id="ARBA00022679"/>
    </source>
</evidence>
<comment type="catalytic activity">
    <reaction evidence="9">
        <text>L-seryl-[protein] + ATP = O-phospho-L-seryl-[protein] + ADP + H(+)</text>
        <dbReference type="Rhea" id="RHEA:17989"/>
        <dbReference type="Rhea" id="RHEA-COMP:9863"/>
        <dbReference type="Rhea" id="RHEA-COMP:11604"/>
        <dbReference type="ChEBI" id="CHEBI:15378"/>
        <dbReference type="ChEBI" id="CHEBI:29999"/>
        <dbReference type="ChEBI" id="CHEBI:30616"/>
        <dbReference type="ChEBI" id="CHEBI:83421"/>
        <dbReference type="ChEBI" id="CHEBI:456216"/>
        <dbReference type="EC" id="2.7.11.22"/>
    </reaction>
</comment>
<dbReference type="EC" id="2.7.11.22" evidence="2"/>
<dbReference type="EMBL" id="JBJQND010000018">
    <property type="protein sequence ID" value="KAL3836774.1"/>
    <property type="molecule type" value="Genomic_DNA"/>
</dbReference>
<protein>
    <recommendedName>
        <fullName evidence="2">cyclin-dependent kinase</fullName>
        <ecNumber evidence="2">2.7.11.22</ecNumber>
    </recommendedName>
</protein>
<dbReference type="PANTHER" id="PTHR24056">
    <property type="entry name" value="CELL DIVISION PROTEIN KINASE"/>
    <property type="match status" value="1"/>
</dbReference>
<dbReference type="EMBL" id="JBJQND010000018">
    <property type="protein sequence ID" value="KAL3836786.1"/>
    <property type="molecule type" value="Genomic_DNA"/>
</dbReference>
<dbReference type="Proteomes" id="UP001634394">
    <property type="component" value="Unassembled WGS sequence"/>
</dbReference>
<evidence type="ECO:0000313" key="16">
    <source>
        <dbReference type="Proteomes" id="UP001634394"/>
    </source>
</evidence>
<gene>
    <name evidence="14" type="ORF">ACJMK2_022191</name>
    <name evidence="15" type="ORF">ACJMK2_022203</name>
</gene>
<feature type="binding site" evidence="10">
    <location>
        <position position="43"/>
    </location>
    <ligand>
        <name>ATP</name>
        <dbReference type="ChEBI" id="CHEBI:30616"/>
    </ligand>
</feature>
<feature type="region of interest" description="Disordered" evidence="12">
    <location>
        <begin position="264"/>
        <end position="284"/>
    </location>
</feature>
<comment type="caution">
    <text evidence="14">The sequence shown here is derived from an EMBL/GenBank/DDBJ whole genome shotgun (WGS) entry which is preliminary data.</text>
</comment>
<proteinExistence type="inferred from homology"/>
<evidence type="ECO:0000259" key="13">
    <source>
        <dbReference type="PROSITE" id="PS50011"/>
    </source>
</evidence>
<keyword evidence="7 10" id="KW-0067">ATP-binding</keyword>
<evidence type="ECO:0000256" key="6">
    <source>
        <dbReference type="ARBA" id="ARBA00022777"/>
    </source>
</evidence>
<dbReference type="InterPro" id="IPR008271">
    <property type="entry name" value="Ser/Thr_kinase_AS"/>
</dbReference>
<evidence type="ECO:0000313" key="15">
    <source>
        <dbReference type="EMBL" id="KAL3836786.1"/>
    </source>
</evidence>
<dbReference type="PROSITE" id="PS00108">
    <property type="entry name" value="PROTEIN_KINASE_ST"/>
    <property type="match status" value="1"/>
</dbReference>
<organism evidence="14 16">
    <name type="scientific">Sinanodonta woodiana</name>
    <name type="common">Chinese pond mussel</name>
    <name type="synonym">Anodonta woodiana</name>
    <dbReference type="NCBI Taxonomy" id="1069815"/>
    <lineage>
        <taxon>Eukaryota</taxon>
        <taxon>Metazoa</taxon>
        <taxon>Spiralia</taxon>
        <taxon>Lophotrochozoa</taxon>
        <taxon>Mollusca</taxon>
        <taxon>Bivalvia</taxon>
        <taxon>Autobranchia</taxon>
        <taxon>Heteroconchia</taxon>
        <taxon>Palaeoheterodonta</taxon>
        <taxon>Unionida</taxon>
        <taxon>Unionoidea</taxon>
        <taxon>Unionidae</taxon>
        <taxon>Unioninae</taxon>
        <taxon>Sinanodonta</taxon>
    </lineage>
</organism>
<dbReference type="SUPFAM" id="SSF56112">
    <property type="entry name" value="Protein kinase-like (PK-like)"/>
    <property type="match status" value="1"/>
</dbReference>
<dbReference type="Gene3D" id="3.30.200.20">
    <property type="entry name" value="Phosphorylase Kinase, domain 1"/>
    <property type="match status" value="1"/>
</dbReference>
<comment type="similarity">
    <text evidence="1">Belongs to the protein kinase superfamily. CMGC Ser/Thr protein kinase family. CDC2/CDKX subfamily.</text>
</comment>
<dbReference type="InterPro" id="IPR017441">
    <property type="entry name" value="Protein_kinase_ATP_BS"/>
</dbReference>
<dbReference type="AlphaFoldDB" id="A0ABD3TIA7"/>
<evidence type="ECO:0000313" key="14">
    <source>
        <dbReference type="EMBL" id="KAL3836774.1"/>
    </source>
</evidence>
<keyword evidence="16" id="KW-1185">Reference proteome</keyword>
<reference evidence="14 16" key="1">
    <citation type="submission" date="2024-11" db="EMBL/GenBank/DDBJ databases">
        <title>Chromosome-level genome assembly of the freshwater bivalve Anodonta woodiana.</title>
        <authorList>
            <person name="Chen X."/>
        </authorList>
    </citation>
    <scope>NUCLEOTIDE SEQUENCE [LARGE SCALE GENOMIC DNA]</scope>
    <source>
        <strain evidence="14">MN2024</strain>
        <tissue evidence="14">Gills</tissue>
    </source>
</reference>
<feature type="domain" description="Protein kinase" evidence="13">
    <location>
        <begin position="13"/>
        <end position="253"/>
    </location>
</feature>
<evidence type="ECO:0000256" key="1">
    <source>
        <dbReference type="ARBA" id="ARBA00006485"/>
    </source>
</evidence>
<feature type="compositionally biased region" description="Polar residues" evidence="12">
    <location>
        <begin position="264"/>
        <end position="275"/>
    </location>
</feature>